<dbReference type="OrthoDB" id="10495678at2759"/>
<dbReference type="EMBL" id="GL536861">
    <property type="protein sequence ID" value="EFQ87665.1"/>
    <property type="molecule type" value="Genomic_DNA"/>
</dbReference>
<accession>E3S2Y4</accession>
<protein>
    <submittedName>
        <fullName evidence="1">Uncharacterized protein</fullName>
    </submittedName>
</protein>
<organism evidence="2">
    <name type="scientific">Pyrenophora teres f. teres (strain 0-1)</name>
    <name type="common">Barley net blotch fungus</name>
    <name type="synonym">Drechslera teres f. teres</name>
    <dbReference type="NCBI Taxonomy" id="861557"/>
    <lineage>
        <taxon>Eukaryota</taxon>
        <taxon>Fungi</taxon>
        <taxon>Dikarya</taxon>
        <taxon>Ascomycota</taxon>
        <taxon>Pezizomycotina</taxon>
        <taxon>Dothideomycetes</taxon>
        <taxon>Pleosporomycetidae</taxon>
        <taxon>Pleosporales</taxon>
        <taxon>Pleosporineae</taxon>
        <taxon>Pleosporaceae</taxon>
        <taxon>Pyrenophora</taxon>
    </lineage>
</organism>
<dbReference type="KEGG" id="pte:PTT_16751"/>
<dbReference type="AlphaFoldDB" id="E3S2Y4"/>
<dbReference type="Proteomes" id="UP000001067">
    <property type="component" value="Unassembled WGS sequence"/>
</dbReference>
<name>E3S2Y4_PYRTT</name>
<reference evidence="1 2" key="1">
    <citation type="journal article" date="2010" name="Genome Biol.">
        <title>A first genome assembly of the barley fungal pathogen Pyrenophora teres f. teres.</title>
        <authorList>
            <person name="Ellwood S.R."/>
            <person name="Liu Z."/>
            <person name="Syme R.A."/>
            <person name="Lai Z."/>
            <person name="Hane J.K."/>
            <person name="Keiper F."/>
            <person name="Moffat C.S."/>
            <person name="Oliver R.P."/>
            <person name="Friesen T.L."/>
        </authorList>
    </citation>
    <scope>NUCLEOTIDE SEQUENCE [LARGE SCALE GENOMIC DNA]</scope>
    <source>
        <strain evidence="1 2">0-1</strain>
    </source>
</reference>
<proteinExistence type="predicted"/>
<evidence type="ECO:0000313" key="2">
    <source>
        <dbReference type="Proteomes" id="UP000001067"/>
    </source>
</evidence>
<sequence length="57" mass="6190">MTQLNWRSIFSNTQCSITRASKLAVIWTPSAASVNCTISALHNKQCLKAAGVSRARP</sequence>
<keyword evidence="2" id="KW-1185">Reference proteome</keyword>
<dbReference type="HOGENOM" id="CLU_2997543_0_0_1"/>
<gene>
    <name evidence="1" type="ORF">PTT_16751</name>
</gene>
<evidence type="ECO:0000313" key="1">
    <source>
        <dbReference type="EMBL" id="EFQ87665.1"/>
    </source>
</evidence>